<name>A0A225E0F8_9BACT</name>
<keyword evidence="3" id="KW-0597">Phosphoprotein</keyword>
<keyword evidence="4" id="KW-0808">Transferase</keyword>
<dbReference type="InterPro" id="IPR003594">
    <property type="entry name" value="HATPase_dom"/>
</dbReference>
<accession>A0A225E0F8</accession>
<keyword evidence="12" id="KW-1185">Reference proteome</keyword>
<dbReference type="Pfam" id="PF02518">
    <property type="entry name" value="HATPase_c"/>
    <property type="match status" value="1"/>
</dbReference>
<dbReference type="SUPFAM" id="SSF49879">
    <property type="entry name" value="SMAD/FHA domain"/>
    <property type="match status" value="1"/>
</dbReference>
<evidence type="ECO:0000256" key="5">
    <source>
        <dbReference type="ARBA" id="ARBA00022741"/>
    </source>
</evidence>
<evidence type="ECO:0000256" key="7">
    <source>
        <dbReference type="ARBA" id="ARBA00022840"/>
    </source>
</evidence>
<comment type="caution">
    <text evidence="11">The sequence shown here is derived from an EMBL/GenBank/DDBJ whole genome shotgun (WGS) entry which is preliminary data.</text>
</comment>
<sequence>MPKLIVLSGPDAGKQFPLTGPTVTVGRHSGNAVHLNDNRTSRRHLELRVTISGGYQLFDLQSGNGTQVNGRHVQVIDLRPGDRIELGDTVLQYAADGSEIKTREKLDTTPATHDRTRLIVRPTTEYPSAILRTVAADVGEQILARPDQAGTDWLRARLANLAVMYEAASAVSQILDVDELLGRITDLVVRTTDADHGCVMLSDPDTGELMPKTVRSRASSSGGDFVVSRTVVDHVLRTGQGVLVADAGADERFRGGESIARHQIREVICVPMKGRHETVGVLFLDTSATAALVSLPLPLESVAGPGASKFSEDHLRLAVAIAHQAGLAVEETRYYQAMVQAERLAAVGQTIAALSHHIKNIMQGVRFGSDMVRMGLADDDRALLVKGWRLVEKNQVRIDELILDMLSYSKDREPAVERTDVNGLAEEVLDVVRGRAADRGVALEWHPAVGLPLVPCDPEGIHRALLNIVTNALDATEGAAAPRVTVTTELAAGGAYAEISVTDNGPGIPAERVADMFKPFVSTKGSKGTGLGLPVSRKILREHGGDVLVETAEGRGSRFILRIPMAVAEGPTKPLD</sequence>
<dbReference type="PRINTS" id="PR00344">
    <property type="entry name" value="BCTRLSENSOR"/>
</dbReference>
<evidence type="ECO:0000256" key="6">
    <source>
        <dbReference type="ARBA" id="ARBA00022777"/>
    </source>
</evidence>
<keyword evidence="5" id="KW-0547">Nucleotide-binding</keyword>
<dbReference type="SUPFAM" id="SSF55781">
    <property type="entry name" value="GAF domain-like"/>
    <property type="match status" value="1"/>
</dbReference>
<dbReference type="SMART" id="SM00387">
    <property type="entry name" value="HATPase_c"/>
    <property type="match status" value="1"/>
</dbReference>
<evidence type="ECO:0000259" key="9">
    <source>
        <dbReference type="PROSITE" id="PS50006"/>
    </source>
</evidence>
<dbReference type="InterPro" id="IPR036097">
    <property type="entry name" value="HisK_dim/P_sf"/>
</dbReference>
<dbReference type="SMART" id="SM00065">
    <property type="entry name" value="GAF"/>
    <property type="match status" value="1"/>
</dbReference>
<evidence type="ECO:0000256" key="3">
    <source>
        <dbReference type="ARBA" id="ARBA00022553"/>
    </source>
</evidence>
<feature type="domain" description="Histidine kinase" evidence="10">
    <location>
        <begin position="353"/>
        <end position="567"/>
    </location>
</feature>
<organism evidence="11 12">
    <name type="scientific">Fimbriiglobus ruber</name>
    <dbReference type="NCBI Taxonomy" id="1908690"/>
    <lineage>
        <taxon>Bacteria</taxon>
        <taxon>Pseudomonadati</taxon>
        <taxon>Planctomycetota</taxon>
        <taxon>Planctomycetia</taxon>
        <taxon>Gemmatales</taxon>
        <taxon>Gemmataceae</taxon>
        <taxon>Fimbriiglobus</taxon>
    </lineage>
</organism>
<dbReference type="InterPro" id="IPR036890">
    <property type="entry name" value="HATPase_C_sf"/>
</dbReference>
<dbReference type="AlphaFoldDB" id="A0A225E0F8"/>
<dbReference type="Gene3D" id="3.30.450.40">
    <property type="match status" value="1"/>
</dbReference>
<dbReference type="InterPro" id="IPR004358">
    <property type="entry name" value="Sig_transdc_His_kin-like_C"/>
</dbReference>
<dbReference type="EMBL" id="NIDE01000004">
    <property type="protein sequence ID" value="OWK43486.1"/>
    <property type="molecule type" value="Genomic_DNA"/>
</dbReference>
<evidence type="ECO:0000256" key="8">
    <source>
        <dbReference type="ARBA" id="ARBA00023012"/>
    </source>
</evidence>
<dbReference type="InterPro" id="IPR003018">
    <property type="entry name" value="GAF"/>
</dbReference>
<evidence type="ECO:0000256" key="1">
    <source>
        <dbReference type="ARBA" id="ARBA00000085"/>
    </source>
</evidence>
<evidence type="ECO:0000313" key="12">
    <source>
        <dbReference type="Proteomes" id="UP000214646"/>
    </source>
</evidence>
<dbReference type="RefSeq" id="WP_088254315.1">
    <property type="nucleotide sequence ID" value="NZ_NIDE01000004.1"/>
</dbReference>
<dbReference type="SUPFAM" id="SSF55874">
    <property type="entry name" value="ATPase domain of HSP90 chaperone/DNA topoisomerase II/histidine kinase"/>
    <property type="match status" value="1"/>
</dbReference>
<reference evidence="12" key="1">
    <citation type="submission" date="2017-06" db="EMBL/GenBank/DDBJ databases">
        <title>Genome analysis of Fimbriiglobus ruber SP5, the first member of the order Planctomycetales with confirmed chitinolytic capability.</title>
        <authorList>
            <person name="Ravin N.V."/>
            <person name="Rakitin A.L."/>
            <person name="Ivanova A.A."/>
            <person name="Beletsky A.V."/>
            <person name="Kulichevskaya I.S."/>
            <person name="Mardanov A.V."/>
            <person name="Dedysh S.N."/>
        </authorList>
    </citation>
    <scope>NUCLEOTIDE SEQUENCE [LARGE SCALE GENOMIC DNA]</scope>
    <source>
        <strain evidence="12">SP5</strain>
    </source>
</reference>
<dbReference type="InterPro" id="IPR005467">
    <property type="entry name" value="His_kinase_dom"/>
</dbReference>
<dbReference type="InterPro" id="IPR008984">
    <property type="entry name" value="SMAD_FHA_dom_sf"/>
</dbReference>
<keyword evidence="7" id="KW-0067">ATP-binding</keyword>
<dbReference type="PROSITE" id="PS50109">
    <property type="entry name" value="HIS_KIN"/>
    <property type="match status" value="1"/>
</dbReference>
<dbReference type="CDD" id="cd00060">
    <property type="entry name" value="FHA"/>
    <property type="match status" value="1"/>
</dbReference>
<dbReference type="GO" id="GO:0005524">
    <property type="term" value="F:ATP binding"/>
    <property type="evidence" value="ECO:0007669"/>
    <property type="project" value="UniProtKB-KW"/>
</dbReference>
<dbReference type="PROSITE" id="PS50006">
    <property type="entry name" value="FHA_DOMAIN"/>
    <property type="match status" value="1"/>
</dbReference>
<dbReference type="Pfam" id="PF16697">
    <property type="entry name" value="Yop-YscD_cpl"/>
    <property type="match status" value="1"/>
</dbReference>
<evidence type="ECO:0000256" key="4">
    <source>
        <dbReference type="ARBA" id="ARBA00022679"/>
    </source>
</evidence>
<evidence type="ECO:0000313" key="11">
    <source>
        <dbReference type="EMBL" id="OWK43486.1"/>
    </source>
</evidence>
<proteinExistence type="predicted"/>
<dbReference type="Gene3D" id="3.30.565.10">
    <property type="entry name" value="Histidine kinase-like ATPase, C-terminal domain"/>
    <property type="match status" value="1"/>
</dbReference>
<comment type="catalytic activity">
    <reaction evidence="1">
        <text>ATP + protein L-histidine = ADP + protein N-phospho-L-histidine.</text>
        <dbReference type="EC" id="2.7.13.3"/>
    </reaction>
</comment>
<dbReference type="InterPro" id="IPR029016">
    <property type="entry name" value="GAF-like_dom_sf"/>
</dbReference>
<dbReference type="SUPFAM" id="SSF47384">
    <property type="entry name" value="Homodimeric domain of signal transducing histidine kinase"/>
    <property type="match status" value="1"/>
</dbReference>
<dbReference type="EC" id="2.7.13.3" evidence="2"/>
<dbReference type="PANTHER" id="PTHR43065:SF10">
    <property type="entry name" value="PEROXIDE STRESS-ACTIVATED HISTIDINE KINASE MAK3"/>
    <property type="match status" value="1"/>
</dbReference>
<dbReference type="InterPro" id="IPR032030">
    <property type="entry name" value="YscD_cytoplasmic_dom"/>
</dbReference>
<protein>
    <recommendedName>
        <fullName evidence="2">histidine kinase</fullName>
        <ecNumber evidence="2">2.7.13.3</ecNumber>
    </recommendedName>
</protein>
<gene>
    <name evidence="11" type="ORF">FRUB_03085</name>
</gene>
<dbReference type="InterPro" id="IPR000253">
    <property type="entry name" value="FHA_dom"/>
</dbReference>
<dbReference type="CDD" id="cd00082">
    <property type="entry name" value="HisKA"/>
    <property type="match status" value="1"/>
</dbReference>
<evidence type="ECO:0000259" key="10">
    <source>
        <dbReference type="PROSITE" id="PS50109"/>
    </source>
</evidence>
<dbReference type="CDD" id="cd00075">
    <property type="entry name" value="HATPase"/>
    <property type="match status" value="1"/>
</dbReference>
<dbReference type="Proteomes" id="UP000214646">
    <property type="component" value="Unassembled WGS sequence"/>
</dbReference>
<evidence type="ECO:0000256" key="2">
    <source>
        <dbReference type="ARBA" id="ARBA00012438"/>
    </source>
</evidence>
<dbReference type="SMART" id="SM00240">
    <property type="entry name" value="FHA"/>
    <property type="match status" value="1"/>
</dbReference>
<keyword evidence="8" id="KW-0902">Two-component regulatory system</keyword>
<dbReference type="InterPro" id="IPR003661">
    <property type="entry name" value="HisK_dim/P_dom"/>
</dbReference>
<dbReference type="Gene3D" id="2.60.200.20">
    <property type="match status" value="1"/>
</dbReference>
<feature type="domain" description="FHA" evidence="9">
    <location>
        <begin position="23"/>
        <end position="73"/>
    </location>
</feature>
<dbReference type="OrthoDB" id="9765274at2"/>
<dbReference type="PANTHER" id="PTHR43065">
    <property type="entry name" value="SENSOR HISTIDINE KINASE"/>
    <property type="match status" value="1"/>
</dbReference>
<keyword evidence="6 11" id="KW-0418">Kinase</keyword>
<dbReference type="Pfam" id="PF13185">
    <property type="entry name" value="GAF_2"/>
    <property type="match status" value="1"/>
</dbReference>
<dbReference type="Gene3D" id="1.10.287.130">
    <property type="match status" value="1"/>
</dbReference>
<dbReference type="GO" id="GO:0000155">
    <property type="term" value="F:phosphorelay sensor kinase activity"/>
    <property type="evidence" value="ECO:0007669"/>
    <property type="project" value="InterPro"/>
</dbReference>